<reference evidence="1 2" key="1">
    <citation type="submission" date="2024-01" db="EMBL/GenBank/DDBJ databases">
        <title>The complete chloroplast genome sequence of Lithospermum erythrorhizon: insights into the phylogenetic relationship among Boraginaceae species and the maternal lineages of purple gromwells.</title>
        <authorList>
            <person name="Okada T."/>
            <person name="Watanabe K."/>
        </authorList>
    </citation>
    <scope>NUCLEOTIDE SEQUENCE [LARGE SCALE GENOMIC DNA]</scope>
</reference>
<evidence type="ECO:0008006" key="3">
    <source>
        <dbReference type="Google" id="ProtNLM"/>
    </source>
</evidence>
<dbReference type="PANTHER" id="PTHR10492">
    <property type="match status" value="1"/>
</dbReference>
<gene>
    <name evidence="1" type="ORF">LIER_40446</name>
</gene>
<name>A0AAV3QX62_LITER</name>
<dbReference type="EMBL" id="BAABME010023322">
    <property type="protein sequence ID" value="GAA0167791.1"/>
    <property type="molecule type" value="Genomic_DNA"/>
</dbReference>
<sequence length="151" mass="17393">MRARDDPGFIDYLSRIGNGEEPTNSKGQVKLPDPMVIPYTNLPDSLEALISYVYPDMNLFDSTPFEMMKRSILCPKNEFIDDINSKLIERLHGEEIIYVSDDRARNTVGQGDYVDYLNTLKPRGLPYHRLTLKKTSLYSDRTVQRETCLDP</sequence>
<organism evidence="1 2">
    <name type="scientific">Lithospermum erythrorhizon</name>
    <name type="common">Purple gromwell</name>
    <name type="synonym">Lithospermum officinale var. erythrorhizon</name>
    <dbReference type="NCBI Taxonomy" id="34254"/>
    <lineage>
        <taxon>Eukaryota</taxon>
        <taxon>Viridiplantae</taxon>
        <taxon>Streptophyta</taxon>
        <taxon>Embryophyta</taxon>
        <taxon>Tracheophyta</taxon>
        <taxon>Spermatophyta</taxon>
        <taxon>Magnoliopsida</taxon>
        <taxon>eudicotyledons</taxon>
        <taxon>Gunneridae</taxon>
        <taxon>Pentapetalae</taxon>
        <taxon>asterids</taxon>
        <taxon>lamiids</taxon>
        <taxon>Boraginales</taxon>
        <taxon>Boraginaceae</taxon>
        <taxon>Boraginoideae</taxon>
        <taxon>Lithospermeae</taxon>
        <taxon>Lithospermum</taxon>
    </lineage>
</organism>
<keyword evidence="2" id="KW-1185">Reference proteome</keyword>
<proteinExistence type="predicted"/>
<protein>
    <recommendedName>
        <fullName evidence="3">ATP-dependent DNA helicase</fullName>
    </recommendedName>
</protein>
<evidence type="ECO:0000313" key="1">
    <source>
        <dbReference type="EMBL" id="GAA0167791.1"/>
    </source>
</evidence>
<dbReference type="PANTHER" id="PTHR10492:SF92">
    <property type="entry name" value="ATP-DEPENDENT DNA HELICASE"/>
    <property type="match status" value="1"/>
</dbReference>
<accession>A0AAV3QX62</accession>
<comment type="caution">
    <text evidence="1">The sequence shown here is derived from an EMBL/GenBank/DDBJ whole genome shotgun (WGS) entry which is preliminary data.</text>
</comment>
<evidence type="ECO:0000313" key="2">
    <source>
        <dbReference type="Proteomes" id="UP001454036"/>
    </source>
</evidence>
<dbReference type="Proteomes" id="UP001454036">
    <property type="component" value="Unassembled WGS sequence"/>
</dbReference>
<dbReference type="AlphaFoldDB" id="A0AAV3QX62"/>